<proteinExistence type="predicted"/>
<dbReference type="Proteomes" id="UP001201463">
    <property type="component" value="Unassembled WGS sequence"/>
</dbReference>
<organism evidence="2 3">
    <name type="scientific">Pelomonas caseinilytica</name>
    <dbReference type="NCBI Taxonomy" id="2906763"/>
    <lineage>
        <taxon>Bacteria</taxon>
        <taxon>Pseudomonadati</taxon>
        <taxon>Pseudomonadota</taxon>
        <taxon>Betaproteobacteria</taxon>
        <taxon>Burkholderiales</taxon>
        <taxon>Sphaerotilaceae</taxon>
        <taxon>Roseateles</taxon>
    </lineage>
</organism>
<reference evidence="2 3" key="1">
    <citation type="submission" date="2021-12" db="EMBL/GenBank/DDBJ databases">
        <title>Genome seq of p7.</title>
        <authorList>
            <person name="Seo T."/>
        </authorList>
    </citation>
    <scope>NUCLEOTIDE SEQUENCE [LARGE SCALE GENOMIC DNA]</scope>
    <source>
        <strain evidence="2 3">P7</strain>
    </source>
</reference>
<dbReference type="Pfam" id="PF05598">
    <property type="entry name" value="DUF772"/>
    <property type="match status" value="1"/>
</dbReference>
<keyword evidence="3" id="KW-1185">Reference proteome</keyword>
<dbReference type="EMBL" id="JAJTWT010000002">
    <property type="protein sequence ID" value="MCE4536443.1"/>
    <property type="molecule type" value="Genomic_DNA"/>
</dbReference>
<name>A0ABS8XD00_9BURK</name>
<comment type="caution">
    <text evidence="2">The sequence shown here is derived from an EMBL/GenBank/DDBJ whole genome shotgun (WGS) entry which is preliminary data.</text>
</comment>
<evidence type="ECO:0000313" key="3">
    <source>
        <dbReference type="Proteomes" id="UP001201463"/>
    </source>
</evidence>
<sequence length="214" mass="23834">MQDTDQITLGLDPLPRKTRKEVFLDERNQVVPRAELVALVQPHARGAHQALGGPPPCPIATTLRIHCLQLWWNLSAPAMEEERHDRPLYHRIAGLQAVPDLGAHCDLRFLLRALVEILKILWVILWVAPFDSAGNRIKPHFLTDALSARFQQHDRALHGPDCISGPPRRRVPTAIHPSQSAIRRSTLVSMRRLPNTATRALPSCEAGVEDAASA</sequence>
<protein>
    <submittedName>
        <fullName evidence="2">Transposase</fullName>
    </submittedName>
</protein>
<dbReference type="RefSeq" id="WP_233389772.1">
    <property type="nucleotide sequence ID" value="NZ_JAJTWT010000002.1"/>
</dbReference>
<evidence type="ECO:0000259" key="1">
    <source>
        <dbReference type="Pfam" id="PF05598"/>
    </source>
</evidence>
<accession>A0ABS8XD00</accession>
<dbReference type="InterPro" id="IPR008490">
    <property type="entry name" value="Transposase_InsH_N"/>
</dbReference>
<evidence type="ECO:0000313" key="2">
    <source>
        <dbReference type="EMBL" id="MCE4536443.1"/>
    </source>
</evidence>
<gene>
    <name evidence="2" type="ORF">LXT12_04135</name>
</gene>
<feature type="domain" description="Transposase InsH N-terminal" evidence="1">
    <location>
        <begin position="19"/>
        <end position="100"/>
    </location>
</feature>